<dbReference type="Proteomes" id="UP000198894">
    <property type="component" value="Unassembled WGS sequence"/>
</dbReference>
<dbReference type="Pfam" id="PF02036">
    <property type="entry name" value="SCP2"/>
    <property type="match status" value="1"/>
</dbReference>
<dbReference type="EMBL" id="FNEE01000008">
    <property type="protein sequence ID" value="SDJ73054.1"/>
    <property type="molecule type" value="Genomic_DNA"/>
</dbReference>
<dbReference type="PANTHER" id="PTHR10094">
    <property type="entry name" value="STEROL CARRIER PROTEIN 2 SCP-2 FAMILY PROTEIN"/>
    <property type="match status" value="1"/>
</dbReference>
<gene>
    <name evidence="2" type="ORF">SAMN05428953_108188</name>
</gene>
<evidence type="ECO:0000259" key="1">
    <source>
        <dbReference type="Pfam" id="PF02036"/>
    </source>
</evidence>
<feature type="domain" description="SCP2" evidence="1">
    <location>
        <begin position="24"/>
        <end position="93"/>
    </location>
</feature>
<keyword evidence="3" id="KW-1185">Reference proteome</keyword>
<dbReference type="AlphaFoldDB" id="A0A1G8W3V9"/>
<evidence type="ECO:0000313" key="2">
    <source>
        <dbReference type="EMBL" id="SDJ73054.1"/>
    </source>
</evidence>
<sequence>MGVQEIADKISARVASAGFDRSVKFDTGDDGVIVIDGAAVSTTDAPADCTIKLSLDDLESLISGDLNPTMAFMSGKIKVEGDMSVAMALSQLIG</sequence>
<organism evidence="2 3">
    <name type="scientific">Mesorhizobium muleiense</name>
    <dbReference type="NCBI Taxonomy" id="1004279"/>
    <lineage>
        <taxon>Bacteria</taxon>
        <taxon>Pseudomonadati</taxon>
        <taxon>Pseudomonadota</taxon>
        <taxon>Alphaproteobacteria</taxon>
        <taxon>Hyphomicrobiales</taxon>
        <taxon>Phyllobacteriaceae</taxon>
        <taxon>Mesorhizobium</taxon>
    </lineage>
</organism>
<reference evidence="3" key="1">
    <citation type="submission" date="2016-10" db="EMBL/GenBank/DDBJ databases">
        <authorList>
            <person name="Varghese N."/>
            <person name="Submissions S."/>
        </authorList>
    </citation>
    <scope>NUCLEOTIDE SEQUENCE [LARGE SCALE GENOMIC DNA]</scope>
    <source>
        <strain evidence="3">CGMCC 1.11022</strain>
    </source>
</reference>
<accession>A0A1G8W3V9</accession>
<dbReference type="SUPFAM" id="SSF55718">
    <property type="entry name" value="SCP-like"/>
    <property type="match status" value="1"/>
</dbReference>
<dbReference type="Gene3D" id="3.30.1050.10">
    <property type="entry name" value="SCP2 sterol-binding domain"/>
    <property type="match status" value="1"/>
</dbReference>
<dbReference type="GO" id="GO:0005829">
    <property type="term" value="C:cytosol"/>
    <property type="evidence" value="ECO:0007669"/>
    <property type="project" value="TreeGrafter"/>
</dbReference>
<name>A0A1G8W3V9_9HYPH</name>
<dbReference type="InterPro" id="IPR036527">
    <property type="entry name" value="SCP2_sterol-bd_dom_sf"/>
</dbReference>
<dbReference type="InterPro" id="IPR003033">
    <property type="entry name" value="SCP2_sterol-bd_dom"/>
</dbReference>
<dbReference type="RefSeq" id="WP_091594836.1">
    <property type="nucleotide sequence ID" value="NZ_FNEE01000008.1"/>
</dbReference>
<evidence type="ECO:0000313" key="3">
    <source>
        <dbReference type="Proteomes" id="UP000198894"/>
    </source>
</evidence>
<protein>
    <submittedName>
        <fullName evidence="2">Putative sterol carrier protein</fullName>
    </submittedName>
</protein>
<dbReference type="PANTHER" id="PTHR10094:SF25">
    <property type="entry name" value="SCP2 STEROL-BINDING DOMAIN-CONTAINING PROTEIN 1"/>
    <property type="match status" value="1"/>
</dbReference>
<proteinExistence type="predicted"/>